<keyword evidence="4" id="KW-0808">Transferase</keyword>
<keyword evidence="6 10" id="KW-0418">Kinase</keyword>
<evidence type="ECO:0000256" key="2">
    <source>
        <dbReference type="ARBA" id="ARBA00012438"/>
    </source>
</evidence>
<dbReference type="SMART" id="SM00388">
    <property type="entry name" value="HisKA"/>
    <property type="match status" value="1"/>
</dbReference>
<evidence type="ECO:0000256" key="1">
    <source>
        <dbReference type="ARBA" id="ARBA00000085"/>
    </source>
</evidence>
<comment type="catalytic activity">
    <reaction evidence="1">
        <text>ATP + protein L-histidine = ADP + protein N-phospho-L-histidine.</text>
        <dbReference type="EC" id="2.7.13.3"/>
    </reaction>
</comment>
<feature type="domain" description="Histidine kinase" evidence="9">
    <location>
        <begin position="12"/>
        <end position="118"/>
    </location>
</feature>
<sequence>RREKLKNDFISSISHELRTPLTSIKGWSETLAGDPSDAEELQMGLTIIDRETDRLSGLVEDLLDFSKLYAKSIILHPESVDLLKPVKETMRQFDARVQREGIRLTTNFGNTPPLLVEA</sequence>
<comment type="caution">
    <text evidence="10">The sequence shown here is derived from an EMBL/GenBank/DDBJ whole genome shotgun (WGS) entry which is preliminary data.</text>
</comment>
<keyword evidence="3" id="KW-0597">Phosphoprotein</keyword>
<dbReference type="Gene3D" id="1.10.287.130">
    <property type="match status" value="1"/>
</dbReference>
<dbReference type="PANTHER" id="PTHR43547">
    <property type="entry name" value="TWO-COMPONENT HISTIDINE KINASE"/>
    <property type="match status" value="1"/>
</dbReference>
<dbReference type="InterPro" id="IPR036097">
    <property type="entry name" value="HisK_dim/P_sf"/>
</dbReference>
<evidence type="ECO:0000256" key="7">
    <source>
        <dbReference type="ARBA" id="ARBA00022840"/>
    </source>
</evidence>
<dbReference type="PANTHER" id="PTHR43547:SF2">
    <property type="entry name" value="HYBRID SIGNAL TRANSDUCTION HISTIDINE KINASE C"/>
    <property type="match status" value="1"/>
</dbReference>
<feature type="non-terminal residue" evidence="10">
    <location>
        <position position="1"/>
    </location>
</feature>
<keyword evidence="11" id="KW-1185">Reference proteome</keyword>
<accession>A0ABS7CMP3</accession>
<name>A0ABS7CMP3_9BACL</name>
<gene>
    <name evidence="10" type="ORF">K0U00_49800</name>
</gene>
<keyword evidence="5" id="KW-0547">Nucleotide-binding</keyword>
<evidence type="ECO:0000256" key="8">
    <source>
        <dbReference type="ARBA" id="ARBA00023012"/>
    </source>
</evidence>
<dbReference type="CDD" id="cd00082">
    <property type="entry name" value="HisKA"/>
    <property type="match status" value="1"/>
</dbReference>
<dbReference type="Proteomes" id="UP001519887">
    <property type="component" value="Unassembled WGS sequence"/>
</dbReference>
<proteinExistence type="predicted"/>
<evidence type="ECO:0000313" key="11">
    <source>
        <dbReference type="Proteomes" id="UP001519887"/>
    </source>
</evidence>
<evidence type="ECO:0000256" key="6">
    <source>
        <dbReference type="ARBA" id="ARBA00022777"/>
    </source>
</evidence>
<dbReference type="SUPFAM" id="SSF47384">
    <property type="entry name" value="Homodimeric domain of signal transducing histidine kinase"/>
    <property type="match status" value="1"/>
</dbReference>
<evidence type="ECO:0000256" key="5">
    <source>
        <dbReference type="ARBA" id="ARBA00022741"/>
    </source>
</evidence>
<dbReference type="InterPro" id="IPR005467">
    <property type="entry name" value="His_kinase_dom"/>
</dbReference>
<dbReference type="Pfam" id="PF00512">
    <property type="entry name" value="HisKA"/>
    <property type="match status" value="1"/>
</dbReference>
<reference evidence="10 11" key="1">
    <citation type="submission" date="2021-07" db="EMBL/GenBank/DDBJ databases">
        <title>Paenibacillus radiodurans sp. nov., isolated from the southeastern edge of Tengger Desert.</title>
        <authorList>
            <person name="Zhang G."/>
        </authorList>
    </citation>
    <scope>NUCLEOTIDE SEQUENCE [LARGE SCALE GENOMIC DNA]</scope>
    <source>
        <strain evidence="10 11">CCM 7311</strain>
    </source>
</reference>
<organism evidence="10 11">
    <name type="scientific">Paenibacillus sepulcri</name>
    <dbReference type="NCBI Taxonomy" id="359917"/>
    <lineage>
        <taxon>Bacteria</taxon>
        <taxon>Bacillati</taxon>
        <taxon>Bacillota</taxon>
        <taxon>Bacilli</taxon>
        <taxon>Bacillales</taxon>
        <taxon>Paenibacillaceae</taxon>
        <taxon>Paenibacillus</taxon>
    </lineage>
</organism>
<feature type="non-terminal residue" evidence="10">
    <location>
        <position position="118"/>
    </location>
</feature>
<dbReference type="GO" id="GO:0016301">
    <property type="term" value="F:kinase activity"/>
    <property type="evidence" value="ECO:0007669"/>
    <property type="project" value="UniProtKB-KW"/>
</dbReference>
<keyword evidence="7" id="KW-0067">ATP-binding</keyword>
<dbReference type="EC" id="2.7.13.3" evidence="2"/>
<evidence type="ECO:0000313" key="10">
    <source>
        <dbReference type="EMBL" id="MBW7462173.1"/>
    </source>
</evidence>
<dbReference type="EMBL" id="JAHZIK010003654">
    <property type="protein sequence ID" value="MBW7462173.1"/>
    <property type="molecule type" value="Genomic_DNA"/>
</dbReference>
<evidence type="ECO:0000256" key="3">
    <source>
        <dbReference type="ARBA" id="ARBA00022553"/>
    </source>
</evidence>
<evidence type="ECO:0000259" key="9">
    <source>
        <dbReference type="PROSITE" id="PS50109"/>
    </source>
</evidence>
<protein>
    <recommendedName>
        <fullName evidence="2">histidine kinase</fullName>
        <ecNumber evidence="2">2.7.13.3</ecNumber>
    </recommendedName>
</protein>
<evidence type="ECO:0000256" key="4">
    <source>
        <dbReference type="ARBA" id="ARBA00022679"/>
    </source>
</evidence>
<keyword evidence="8" id="KW-0902">Two-component regulatory system</keyword>
<dbReference type="InterPro" id="IPR003661">
    <property type="entry name" value="HisK_dim/P_dom"/>
</dbReference>
<dbReference type="PROSITE" id="PS50109">
    <property type="entry name" value="HIS_KIN"/>
    <property type="match status" value="1"/>
</dbReference>